<dbReference type="Proteomes" id="UP000192907">
    <property type="component" value="Unassembled WGS sequence"/>
</dbReference>
<dbReference type="STRING" id="1513793.SAMN06296036_107164"/>
<keyword evidence="3" id="KW-1185">Reference proteome</keyword>
<organism evidence="2 3">
    <name type="scientific">Pseudobacteriovorax antillogorgiicola</name>
    <dbReference type="NCBI Taxonomy" id="1513793"/>
    <lineage>
        <taxon>Bacteria</taxon>
        <taxon>Pseudomonadati</taxon>
        <taxon>Bdellovibrionota</taxon>
        <taxon>Oligoflexia</taxon>
        <taxon>Oligoflexales</taxon>
        <taxon>Pseudobacteriovoracaceae</taxon>
        <taxon>Pseudobacteriovorax</taxon>
    </lineage>
</organism>
<accession>A0A1Y6BUM2</accession>
<sequence length="225" mass="25192">MPKQSRFFSMRPVPRSPYGEVRVNSRGSATLDWIESFSTEDQAKIRRWLWALNKSDPQRLPRWFFPATLMLGPLAILLFDYLSGRELRTSVGLITDDFLIFTGSQVLASVVAILGVPFLRLYIYGSVRHPGLPIISPRSETLAKITFGLFNHVLAAIALLAGLQFFSHRSFDPSFSSRVLDTVWMAIALTPTLIPTAVTLSAKIKLVKVSRLRARESNQLTEGIA</sequence>
<name>A0A1Y6BUM2_9BACT</name>
<proteinExistence type="predicted"/>
<keyword evidence="1" id="KW-0472">Membrane</keyword>
<feature type="transmembrane region" description="Helical" evidence="1">
    <location>
        <begin position="98"/>
        <end position="122"/>
    </location>
</feature>
<evidence type="ECO:0000313" key="2">
    <source>
        <dbReference type="EMBL" id="SMF22146.1"/>
    </source>
</evidence>
<gene>
    <name evidence="2" type="ORF">SAMN06296036_107164</name>
</gene>
<evidence type="ECO:0000313" key="3">
    <source>
        <dbReference type="Proteomes" id="UP000192907"/>
    </source>
</evidence>
<keyword evidence="1" id="KW-1133">Transmembrane helix</keyword>
<evidence type="ECO:0000256" key="1">
    <source>
        <dbReference type="SAM" id="Phobius"/>
    </source>
</evidence>
<feature type="transmembrane region" description="Helical" evidence="1">
    <location>
        <begin position="183"/>
        <end position="202"/>
    </location>
</feature>
<keyword evidence="1" id="KW-0812">Transmembrane</keyword>
<dbReference type="EMBL" id="FWZT01000007">
    <property type="protein sequence ID" value="SMF22146.1"/>
    <property type="molecule type" value="Genomic_DNA"/>
</dbReference>
<feature type="transmembrane region" description="Helical" evidence="1">
    <location>
        <begin position="63"/>
        <end position="83"/>
    </location>
</feature>
<feature type="transmembrane region" description="Helical" evidence="1">
    <location>
        <begin position="142"/>
        <end position="163"/>
    </location>
</feature>
<dbReference type="AlphaFoldDB" id="A0A1Y6BUM2"/>
<protein>
    <submittedName>
        <fullName evidence="2">Uncharacterized protein</fullName>
    </submittedName>
</protein>
<reference evidence="3" key="1">
    <citation type="submission" date="2017-04" db="EMBL/GenBank/DDBJ databases">
        <authorList>
            <person name="Varghese N."/>
            <person name="Submissions S."/>
        </authorList>
    </citation>
    <scope>NUCLEOTIDE SEQUENCE [LARGE SCALE GENOMIC DNA]</scope>
    <source>
        <strain evidence="3">RKEM611</strain>
    </source>
</reference>